<sequence length="335" mass="38380">MLNKTCIFEEPFGYTVVHYICTPLSFPMYSLAFFILLFKTPSYFNNYRNFLVSHIFSGLLLEVHMGMLWKVTVVLPIPIMCSNSFAAEYAPIIFLFLPVCLIYTGTSIIALFVYRMKAVTIYEAEKSILKQCTMLLKYAFFISLIVVLIFTFLIYPDLKYQKEYKLKMEQRFGQFETYMWCDNCFFFNFDSNLFRWFFDIAAVSVVLGASCAACALLLTIKCINSVKTQLSAKTKQMHRNFLVSLVISAAIHGGCILTPLLGFLWAISFVISLSQFPYFPYMMVLIIQEHGAISTITMFLTNNLLRKTLKKLLMFPGLGKSSNLPSQNLQSTTTS</sequence>
<evidence type="ECO:0000256" key="1">
    <source>
        <dbReference type="SAM" id="Phobius"/>
    </source>
</evidence>
<dbReference type="InParanoid" id="Q9N5I6"/>
<feature type="transmembrane region" description="Helical" evidence="1">
    <location>
        <begin position="89"/>
        <end position="114"/>
    </location>
</feature>
<dbReference type="AlphaFoldDB" id="Q9N5I6"/>
<dbReference type="HOGENOM" id="CLU_047463_1_0_1"/>
<keyword evidence="1" id="KW-0472">Membrane</keyword>
<dbReference type="RefSeq" id="NP_504118.1">
    <property type="nucleotide sequence ID" value="NM_071717.1"/>
</dbReference>
<dbReference type="FunCoup" id="Q9N5I6">
    <property type="interactions" value="1522"/>
</dbReference>
<dbReference type="OrthoDB" id="5819469at2759"/>
<dbReference type="KEGG" id="cel:CELE_K09D9.7"/>
<dbReference type="CTD" id="191843"/>
<reference evidence="2 3" key="1">
    <citation type="journal article" date="1998" name="Science">
        <title>Genome sequence of the nematode C. elegans: a platform for investigating biology.</title>
        <authorList>
            <consortium name="The C. elegans sequencing consortium"/>
            <person name="Sulson J.E."/>
            <person name="Waterston R."/>
        </authorList>
    </citation>
    <scope>NUCLEOTIDE SEQUENCE [LARGE SCALE GENOMIC DNA]</scope>
    <source>
        <strain evidence="2 3">Bristol N2</strain>
    </source>
</reference>
<dbReference type="PANTHER" id="PTHR47405:SF3">
    <property type="entry name" value="SERPENTINE RECEPTOR, CLASS H"/>
    <property type="match status" value="1"/>
</dbReference>
<keyword evidence="1" id="KW-1133">Transmembrane helix</keyword>
<evidence type="ECO:0000313" key="4">
    <source>
        <dbReference type="WormBase" id="K09D9.7"/>
    </source>
</evidence>
<feature type="transmembrane region" description="Helical" evidence="1">
    <location>
        <begin position="135"/>
        <end position="155"/>
    </location>
</feature>
<dbReference type="PANTHER" id="PTHR47405">
    <property type="entry name" value="SERPENTINE RECEPTOR, CLASS H-RELATED"/>
    <property type="match status" value="1"/>
</dbReference>
<feature type="transmembrane region" description="Helical" evidence="1">
    <location>
        <begin position="279"/>
        <end position="305"/>
    </location>
</feature>
<feature type="transmembrane region" description="Helical" evidence="1">
    <location>
        <begin position="16"/>
        <end position="38"/>
    </location>
</feature>
<dbReference type="GeneID" id="191843"/>
<dbReference type="OMA" id="LLLEVHM"/>
<evidence type="ECO:0000313" key="3">
    <source>
        <dbReference type="Proteomes" id="UP000001940"/>
    </source>
</evidence>
<dbReference type="InterPro" id="IPR019422">
    <property type="entry name" value="7TM_GPCR_serpentine_rcpt_Srh"/>
</dbReference>
<keyword evidence="3" id="KW-1185">Reference proteome</keyword>
<evidence type="ECO:0000313" key="2">
    <source>
        <dbReference type="EMBL" id="CCD61373.1"/>
    </source>
</evidence>
<proteinExistence type="predicted"/>
<gene>
    <name evidence="2 4" type="primary">srh-7</name>
    <name evidence="2" type="ORF">CELE_K09D9.7</name>
    <name evidence="4" type="ORF">K09D9.7</name>
</gene>
<accession>Q9N5I6</accession>
<dbReference type="EMBL" id="BX284605">
    <property type="protein sequence ID" value="CCD61373.1"/>
    <property type="molecule type" value="Genomic_DNA"/>
</dbReference>
<name>Q9N5I6_CAEEL</name>
<dbReference type="Pfam" id="PF10318">
    <property type="entry name" value="7TM_GPCR_Srh"/>
    <property type="match status" value="1"/>
</dbReference>
<dbReference type="AGR" id="WB:WBGene00005233"/>
<feature type="transmembrane region" description="Helical" evidence="1">
    <location>
        <begin position="241"/>
        <end position="267"/>
    </location>
</feature>
<dbReference type="eggNOG" id="ENOG502TFZG">
    <property type="taxonomic scope" value="Eukaryota"/>
</dbReference>
<dbReference type="WormBase" id="K09D9.7">
    <property type="protein sequence ID" value="CE26377"/>
    <property type="gene ID" value="WBGene00005233"/>
    <property type="gene designation" value="srh-7"/>
</dbReference>
<feature type="transmembrane region" description="Helical" evidence="1">
    <location>
        <begin position="50"/>
        <end position="69"/>
    </location>
</feature>
<organism evidence="2 3">
    <name type="scientific">Caenorhabditis elegans</name>
    <dbReference type="NCBI Taxonomy" id="6239"/>
    <lineage>
        <taxon>Eukaryota</taxon>
        <taxon>Metazoa</taxon>
        <taxon>Ecdysozoa</taxon>
        <taxon>Nematoda</taxon>
        <taxon>Chromadorea</taxon>
        <taxon>Rhabditida</taxon>
        <taxon>Rhabditina</taxon>
        <taxon>Rhabditomorpha</taxon>
        <taxon>Rhabditoidea</taxon>
        <taxon>Rhabditidae</taxon>
        <taxon>Peloderinae</taxon>
        <taxon>Caenorhabditis</taxon>
    </lineage>
</organism>
<keyword evidence="2" id="KW-0675">Receptor</keyword>
<feature type="transmembrane region" description="Helical" evidence="1">
    <location>
        <begin position="196"/>
        <end position="220"/>
    </location>
</feature>
<dbReference type="PhylomeDB" id="Q9N5I6"/>
<keyword evidence="1" id="KW-0812">Transmembrane</keyword>
<protein>
    <submittedName>
        <fullName evidence="2">Serpentine Receptor, class H</fullName>
    </submittedName>
</protein>
<dbReference type="UCSC" id="K09D9.7">
    <property type="organism name" value="c. elegans"/>
</dbReference>
<dbReference type="Proteomes" id="UP000001940">
    <property type="component" value="Chromosome V"/>
</dbReference>
<dbReference type="PaxDb" id="6239-K09D9.7"/>